<proteinExistence type="predicted"/>
<protein>
    <submittedName>
        <fullName evidence="1">PqqD family peptide modification chaperone</fullName>
    </submittedName>
</protein>
<reference evidence="1 2" key="1">
    <citation type="submission" date="2023-02" db="EMBL/GenBank/DDBJ databases">
        <authorList>
            <person name="Mo P."/>
        </authorList>
    </citation>
    <scope>NUCLEOTIDE SEQUENCE [LARGE SCALE GENOMIC DNA]</scope>
    <source>
        <strain evidence="1 2">HUAS 3</strain>
    </source>
</reference>
<accession>A0ABY7ZUY2</accession>
<organism evidence="1 2">
    <name type="scientific">Micromonospora cathayae</name>
    <dbReference type="NCBI Taxonomy" id="3028804"/>
    <lineage>
        <taxon>Bacteria</taxon>
        <taxon>Bacillati</taxon>
        <taxon>Actinomycetota</taxon>
        <taxon>Actinomycetes</taxon>
        <taxon>Micromonosporales</taxon>
        <taxon>Micromonosporaceae</taxon>
        <taxon>Micromonospora</taxon>
    </lineage>
</organism>
<dbReference type="InterPro" id="IPR008792">
    <property type="entry name" value="PQQD"/>
</dbReference>
<evidence type="ECO:0000313" key="1">
    <source>
        <dbReference type="EMBL" id="WDZ86611.1"/>
    </source>
</evidence>
<sequence>MVQLKAGLAIVEVEDGRVLLDTRRGVYWHLNLPALTLIEELGRGRPFDDLIRGIAAETGTDEGTVRSDHLALVYELREAKLIEGDL</sequence>
<gene>
    <name evidence="1" type="ORF">PVK37_09545</name>
</gene>
<evidence type="ECO:0000313" key="2">
    <source>
        <dbReference type="Proteomes" id="UP001219605"/>
    </source>
</evidence>
<dbReference type="Proteomes" id="UP001219605">
    <property type="component" value="Chromosome"/>
</dbReference>
<dbReference type="InterPro" id="IPR041881">
    <property type="entry name" value="PqqD_sf"/>
</dbReference>
<dbReference type="RefSeq" id="WP_275033456.1">
    <property type="nucleotide sequence ID" value="NZ_CP118615.1"/>
</dbReference>
<dbReference type="Pfam" id="PF05402">
    <property type="entry name" value="PqqD"/>
    <property type="match status" value="1"/>
</dbReference>
<dbReference type="Gene3D" id="1.10.10.1150">
    <property type="entry name" value="Coenzyme PQQ synthesis protein D (PqqD)"/>
    <property type="match status" value="1"/>
</dbReference>
<name>A0ABY7ZUY2_9ACTN</name>
<dbReference type="EMBL" id="CP118615">
    <property type="protein sequence ID" value="WDZ86611.1"/>
    <property type="molecule type" value="Genomic_DNA"/>
</dbReference>
<keyword evidence="2" id="KW-1185">Reference proteome</keyword>